<evidence type="ECO:0000256" key="10">
    <source>
        <dbReference type="ARBA" id="ARBA00023239"/>
    </source>
</evidence>
<accession>A0A5C5BG66</accession>
<dbReference type="PROSITE" id="PS51068">
    <property type="entry name" value="FPG_CAT"/>
    <property type="match status" value="1"/>
</dbReference>
<keyword evidence="8" id="KW-0238">DNA-binding</keyword>
<keyword evidence="12" id="KW-0326">Glycosidase</keyword>
<dbReference type="GO" id="GO:0008270">
    <property type="term" value="F:zinc ion binding"/>
    <property type="evidence" value="ECO:0007669"/>
    <property type="project" value="UniProtKB-KW"/>
</dbReference>
<dbReference type="GO" id="GO:0000703">
    <property type="term" value="F:oxidized pyrimidine nucleobase lesion DNA N-glycosylase activity"/>
    <property type="evidence" value="ECO:0007669"/>
    <property type="project" value="TreeGrafter"/>
</dbReference>
<evidence type="ECO:0000256" key="6">
    <source>
        <dbReference type="ARBA" id="ARBA00022801"/>
    </source>
</evidence>
<evidence type="ECO:0000256" key="1">
    <source>
        <dbReference type="ARBA" id="ARBA00009409"/>
    </source>
</evidence>
<keyword evidence="5 14" id="KW-0863">Zinc-finger</keyword>
<dbReference type="PROSITE" id="PS01242">
    <property type="entry name" value="ZF_FPG_1"/>
    <property type="match status" value="1"/>
</dbReference>
<dbReference type="CDD" id="cd08971">
    <property type="entry name" value="AcNei2_N"/>
    <property type="match status" value="1"/>
</dbReference>
<comment type="caution">
    <text evidence="17">The sequence shown here is derived from an EMBL/GenBank/DDBJ whole genome shotgun (WGS) entry which is preliminary data.</text>
</comment>
<dbReference type="Gene3D" id="3.20.190.10">
    <property type="entry name" value="MutM-like, N-terminal"/>
    <property type="match status" value="1"/>
</dbReference>
<dbReference type="GO" id="GO:0140078">
    <property type="term" value="F:class I DNA-(apurinic or apyrimidinic site) endonuclease activity"/>
    <property type="evidence" value="ECO:0007669"/>
    <property type="project" value="UniProtKB-EC"/>
</dbReference>
<evidence type="ECO:0000256" key="11">
    <source>
        <dbReference type="ARBA" id="ARBA00023268"/>
    </source>
</evidence>
<dbReference type="InterPro" id="IPR035937">
    <property type="entry name" value="FPG_N"/>
</dbReference>
<dbReference type="InterPro" id="IPR015887">
    <property type="entry name" value="DNA_glyclase_Znf_dom_DNA_BS"/>
</dbReference>
<feature type="domain" description="FPG-type" evidence="15">
    <location>
        <begin position="223"/>
        <end position="261"/>
    </location>
</feature>
<dbReference type="InterPro" id="IPR015886">
    <property type="entry name" value="H2TH_FPG"/>
</dbReference>
<keyword evidence="18" id="KW-1185">Reference proteome</keyword>
<dbReference type="PANTHER" id="PTHR42697">
    <property type="entry name" value="ENDONUCLEASE 8"/>
    <property type="match status" value="1"/>
</dbReference>
<name>A0A5C5BG66_9MICO</name>
<keyword evidence="11" id="KW-0511">Multifunctional enzyme</keyword>
<dbReference type="OrthoDB" id="9800855at2"/>
<comment type="similarity">
    <text evidence="1">Belongs to the FPG family.</text>
</comment>
<dbReference type="Proteomes" id="UP000313849">
    <property type="component" value="Unassembled WGS sequence"/>
</dbReference>
<evidence type="ECO:0000256" key="9">
    <source>
        <dbReference type="ARBA" id="ARBA00023204"/>
    </source>
</evidence>
<dbReference type="InterPro" id="IPR010979">
    <property type="entry name" value="Ribosomal_uS13-like_H2TH"/>
</dbReference>
<dbReference type="SUPFAM" id="SSF46946">
    <property type="entry name" value="S13-like H2TH domain"/>
    <property type="match status" value="1"/>
</dbReference>
<evidence type="ECO:0000256" key="2">
    <source>
        <dbReference type="ARBA" id="ARBA00012720"/>
    </source>
</evidence>
<proteinExistence type="inferred from homology"/>
<dbReference type="EMBL" id="VENP01000001">
    <property type="protein sequence ID" value="TNU77280.1"/>
    <property type="molecule type" value="Genomic_DNA"/>
</dbReference>
<evidence type="ECO:0000259" key="15">
    <source>
        <dbReference type="PROSITE" id="PS51066"/>
    </source>
</evidence>
<dbReference type="SUPFAM" id="SSF57716">
    <property type="entry name" value="Glucocorticoid receptor-like (DNA-binding domain)"/>
    <property type="match status" value="1"/>
</dbReference>
<evidence type="ECO:0000313" key="18">
    <source>
        <dbReference type="Proteomes" id="UP000313849"/>
    </source>
</evidence>
<dbReference type="Pfam" id="PF06831">
    <property type="entry name" value="H2TH"/>
    <property type="match status" value="1"/>
</dbReference>
<evidence type="ECO:0000256" key="8">
    <source>
        <dbReference type="ARBA" id="ARBA00023125"/>
    </source>
</evidence>
<feature type="domain" description="Formamidopyrimidine-DNA glycosylase catalytic" evidence="16">
    <location>
        <begin position="2"/>
        <end position="92"/>
    </location>
</feature>
<dbReference type="SUPFAM" id="SSF81624">
    <property type="entry name" value="N-terminal domain of MutM-like DNA repair proteins"/>
    <property type="match status" value="1"/>
</dbReference>
<keyword evidence="6" id="KW-0378">Hydrolase</keyword>
<dbReference type="Gene3D" id="1.10.8.50">
    <property type="match status" value="1"/>
</dbReference>
<evidence type="ECO:0000256" key="4">
    <source>
        <dbReference type="ARBA" id="ARBA00022763"/>
    </source>
</evidence>
<dbReference type="GO" id="GO:0006284">
    <property type="term" value="P:base-excision repair"/>
    <property type="evidence" value="ECO:0007669"/>
    <property type="project" value="InterPro"/>
</dbReference>
<dbReference type="EC" id="4.2.99.18" evidence="2"/>
<dbReference type="AlphaFoldDB" id="A0A5C5BG66"/>
<keyword evidence="9" id="KW-0234">DNA repair</keyword>
<evidence type="ECO:0000256" key="5">
    <source>
        <dbReference type="ARBA" id="ARBA00022771"/>
    </source>
</evidence>
<dbReference type="Pfam" id="PF01149">
    <property type="entry name" value="Fapy_DNA_glyco"/>
    <property type="match status" value="1"/>
</dbReference>
<dbReference type="PANTHER" id="PTHR42697:SF1">
    <property type="entry name" value="ENDONUCLEASE 8"/>
    <property type="match status" value="1"/>
</dbReference>
<keyword evidence="7" id="KW-0862">Zinc</keyword>
<dbReference type="GO" id="GO:0003684">
    <property type="term" value="F:damaged DNA binding"/>
    <property type="evidence" value="ECO:0007669"/>
    <property type="project" value="InterPro"/>
</dbReference>
<evidence type="ECO:0000313" key="17">
    <source>
        <dbReference type="EMBL" id="TNU77280.1"/>
    </source>
</evidence>
<reference evidence="17 18" key="1">
    <citation type="submission" date="2019-06" db="EMBL/GenBank/DDBJ databases">
        <title>Draft genome sequence of Miniimonas arenae KCTC 19750T isolated from sea sand.</title>
        <authorList>
            <person name="Park S.-J."/>
        </authorList>
    </citation>
    <scope>NUCLEOTIDE SEQUENCE [LARGE SCALE GENOMIC DNA]</scope>
    <source>
        <strain evidence="17 18">KCTC 19750</strain>
    </source>
</reference>
<keyword evidence="3" id="KW-0479">Metal-binding</keyword>
<keyword evidence="10" id="KW-0456">Lyase</keyword>
<sequence>MPEGDVLLRAARRLTAALADEPLVRGELRWPAYGGLDLAGLRSLGTVSYGKHLLTRFDDGSTLHTHLRMDGTWRVEHAPGLRSRDRDPNVRAVLATTRWTCRGYLLGMVDVVRTRDERDLIGHLGPHLLADDAEEHVPAAAAVLVTRAPATVGAALLDQTVAAGIGTIWMAETLFRHRINPWRPVTDLTVDEATALLTTASRLMLTSANSPAAPGTRGSVPIAAHGREGRPCPRCGTPIAVGRVGTPPQDRPAFYCPACQPR</sequence>
<keyword evidence="4" id="KW-0227">DNA damage</keyword>
<dbReference type="InterPro" id="IPR044090">
    <property type="entry name" value="Nei2_N"/>
</dbReference>
<evidence type="ECO:0000256" key="7">
    <source>
        <dbReference type="ARBA" id="ARBA00022833"/>
    </source>
</evidence>
<dbReference type="SMART" id="SM00898">
    <property type="entry name" value="Fapy_DNA_glyco"/>
    <property type="match status" value="1"/>
</dbReference>
<dbReference type="SMART" id="SM01232">
    <property type="entry name" value="H2TH"/>
    <property type="match status" value="1"/>
</dbReference>
<dbReference type="InterPro" id="IPR012319">
    <property type="entry name" value="FPG_cat"/>
</dbReference>
<evidence type="ECO:0000256" key="12">
    <source>
        <dbReference type="ARBA" id="ARBA00023295"/>
    </source>
</evidence>
<dbReference type="RefSeq" id="WP_139985359.1">
    <property type="nucleotide sequence ID" value="NZ_VENP01000001.1"/>
</dbReference>
<dbReference type="InterPro" id="IPR000214">
    <property type="entry name" value="Znf_DNA_glyclase/AP_lyase"/>
</dbReference>
<evidence type="ECO:0000256" key="14">
    <source>
        <dbReference type="PROSITE-ProRule" id="PRU00391"/>
    </source>
</evidence>
<protein>
    <recommendedName>
        <fullName evidence="2">DNA-(apurinic or apyrimidinic site) lyase</fullName>
        <ecNumber evidence="2">4.2.99.18</ecNumber>
    </recommendedName>
</protein>
<organism evidence="17 18">
    <name type="scientific">Miniimonas arenae</name>
    <dbReference type="NCBI Taxonomy" id="676201"/>
    <lineage>
        <taxon>Bacteria</taxon>
        <taxon>Bacillati</taxon>
        <taxon>Actinomycetota</taxon>
        <taxon>Actinomycetes</taxon>
        <taxon>Micrococcales</taxon>
        <taxon>Beutenbergiaceae</taxon>
        <taxon>Miniimonas</taxon>
    </lineage>
</organism>
<dbReference type="PROSITE" id="PS51066">
    <property type="entry name" value="ZF_FPG_2"/>
    <property type="match status" value="1"/>
</dbReference>
<gene>
    <name evidence="17" type="ORF">FH969_00470</name>
</gene>
<evidence type="ECO:0000256" key="13">
    <source>
        <dbReference type="ARBA" id="ARBA00044632"/>
    </source>
</evidence>
<evidence type="ECO:0000259" key="16">
    <source>
        <dbReference type="PROSITE" id="PS51068"/>
    </source>
</evidence>
<evidence type="ECO:0000256" key="3">
    <source>
        <dbReference type="ARBA" id="ARBA00022723"/>
    </source>
</evidence>
<comment type="catalytic activity">
    <reaction evidence="13">
        <text>2'-deoxyribonucleotide-(2'-deoxyribose 5'-phosphate)-2'-deoxyribonucleotide-DNA = a 3'-end 2'-deoxyribonucleotide-(2,3-dehydro-2,3-deoxyribose 5'-phosphate)-DNA + a 5'-end 5'-phospho-2'-deoxyribonucleoside-DNA + H(+)</text>
        <dbReference type="Rhea" id="RHEA:66592"/>
        <dbReference type="Rhea" id="RHEA-COMP:13180"/>
        <dbReference type="Rhea" id="RHEA-COMP:16897"/>
        <dbReference type="Rhea" id="RHEA-COMP:17067"/>
        <dbReference type="ChEBI" id="CHEBI:15378"/>
        <dbReference type="ChEBI" id="CHEBI:136412"/>
        <dbReference type="ChEBI" id="CHEBI:157695"/>
        <dbReference type="ChEBI" id="CHEBI:167181"/>
        <dbReference type="EC" id="4.2.99.18"/>
    </reaction>
</comment>